<dbReference type="Pfam" id="PF07592">
    <property type="entry name" value="DDE_Tnp_ISAZ013"/>
    <property type="match status" value="1"/>
</dbReference>
<dbReference type="InterPro" id="IPR011518">
    <property type="entry name" value="Transposase_36"/>
</dbReference>
<name>A0A0F9FEJ2_9ZZZZ</name>
<evidence type="ECO:0000313" key="1">
    <source>
        <dbReference type="EMBL" id="KKL84693.1"/>
    </source>
</evidence>
<gene>
    <name evidence="1" type="ORF">LCGC14_1962190</name>
</gene>
<accession>A0A0F9FEJ2</accession>
<dbReference type="EMBL" id="LAZR01021632">
    <property type="protein sequence ID" value="KKL84693.1"/>
    <property type="molecule type" value="Genomic_DNA"/>
</dbReference>
<protein>
    <recommendedName>
        <fullName evidence="2">ISAzo13 family transposase</fullName>
    </recommendedName>
</protein>
<evidence type="ECO:0008006" key="2">
    <source>
        <dbReference type="Google" id="ProtNLM"/>
    </source>
</evidence>
<organism evidence="1">
    <name type="scientific">marine sediment metagenome</name>
    <dbReference type="NCBI Taxonomy" id="412755"/>
    <lineage>
        <taxon>unclassified sequences</taxon>
        <taxon>metagenomes</taxon>
        <taxon>ecological metagenomes</taxon>
    </lineage>
</organism>
<dbReference type="NCBIfam" id="NF033519">
    <property type="entry name" value="transpos_ISAzo13"/>
    <property type="match status" value="1"/>
</dbReference>
<dbReference type="AlphaFoldDB" id="A0A0F9FEJ2"/>
<sequence length="322" mass="36557">MKYETAGDSITGLLWTKKTRQKIADELSKAGIVVSATTVGKILKDLKYSLKCNSKKVANGGRKLTKEQKKAADDQFAHIAKMRKHFAERGLPILSCDTKKKELIGDFKNPGTRYRQQADLVNDHDFASYAVGRAFPYGIYDEVRNEGFVYVGQALWDHKDKRFTSHDTPEFAAESVARWWKDYGSRRYPGSKELLLLVDAGGSNGYRPRMWKFKLFSNVSTELGLTVTVCHYPPGKSKWNPVEHRLFGEISKCWAGTPLRTFETVLKYIRRTATKTGLAVMARLVTKTYRTGQVPTKKDFARVEIKHHDVLPAWNYTIAPAL</sequence>
<reference evidence="1" key="1">
    <citation type="journal article" date="2015" name="Nature">
        <title>Complex archaea that bridge the gap between prokaryotes and eukaryotes.</title>
        <authorList>
            <person name="Spang A."/>
            <person name="Saw J.H."/>
            <person name="Jorgensen S.L."/>
            <person name="Zaremba-Niedzwiedzka K."/>
            <person name="Martijn J."/>
            <person name="Lind A.E."/>
            <person name="van Eijk R."/>
            <person name="Schleper C."/>
            <person name="Guy L."/>
            <person name="Ettema T.J."/>
        </authorList>
    </citation>
    <scope>NUCLEOTIDE SEQUENCE</scope>
</reference>
<comment type="caution">
    <text evidence="1">The sequence shown here is derived from an EMBL/GenBank/DDBJ whole genome shotgun (WGS) entry which is preliminary data.</text>
</comment>
<proteinExistence type="predicted"/>